<evidence type="ECO:0000313" key="5">
    <source>
        <dbReference type="Proteomes" id="UP000557344"/>
    </source>
</evidence>
<dbReference type="EMBL" id="JACIHU010000010">
    <property type="protein sequence ID" value="MBB4481831.1"/>
    <property type="molecule type" value="Genomic_DNA"/>
</dbReference>
<evidence type="ECO:0000256" key="1">
    <source>
        <dbReference type="ARBA" id="ARBA00022649"/>
    </source>
</evidence>
<sequence>MKHYHIRLTDEAELDLARIYGFVRRKSASAAVARDYVARIRTFVGGFEMYPERGSLRDHVRPGLRIVGFEHRVSVAFVVEPTEVVIIRILYAGQRFESEES</sequence>
<gene>
    <name evidence="2" type="ORF">GGE46_004433</name>
    <name evidence="3" type="ORF">GGE57_004430</name>
</gene>
<name>A0A7W6ZKZ9_RHIET</name>
<dbReference type="EMBL" id="JACIID010000010">
    <property type="protein sequence ID" value="MBB4537660.1"/>
    <property type="molecule type" value="Genomic_DNA"/>
</dbReference>
<dbReference type="Pfam" id="PF05016">
    <property type="entry name" value="ParE_toxin"/>
    <property type="match status" value="1"/>
</dbReference>
<accession>A0A7W6ZKZ9</accession>
<dbReference type="Proteomes" id="UP000557344">
    <property type="component" value="Unassembled WGS sequence"/>
</dbReference>
<comment type="caution">
    <text evidence="3">The sequence shown here is derived from an EMBL/GenBank/DDBJ whole genome shotgun (WGS) entry which is preliminary data.</text>
</comment>
<dbReference type="RefSeq" id="WP_183843429.1">
    <property type="nucleotide sequence ID" value="NZ_JACIHU010000010.1"/>
</dbReference>
<evidence type="ECO:0000313" key="2">
    <source>
        <dbReference type="EMBL" id="MBB4481831.1"/>
    </source>
</evidence>
<proteinExistence type="predicted"/>
<evidence type="ECO:0000313" key="3">
    <source>
        <dbReference type="EMBL" id="MBB4537660.1"/>
    </source>
</evidence>
<dbReference type="InterPro" id="IPR035093">
    <property type="entry name" value="RelE/ParE_toxin_dom_sf"/>
</dbReference>
<dbReference type="Gene3D" id="3.30.2310.20">
    <property type="entry name" value="RelE-like"/>
    <property type="match status" value="1"/>
</dbReference>
<protein>
    <submittedName>
        <fullName evidence="3">Plasmid stabilization system protein ParE</fullName>
    </submittedName>
</protein>
<organism evidence="3 4">
    <name type="scientific">Rhizobium etli</name>
    <dbReference type="NCBI Taxonomy" id="29449"/>
    <lineage>
        <taxon>Bacteria</taxon>
        <taxon>Pseudomonadati</taxon>
        <taxon>Pseudomonadota</taxon>
        <taxon>Alphaproteobacteria</taxon>
        <taxon>Hyphomicrobiales</taxon>
        <taxon>Rhizobiaceae</taxon>
        <taxon>Rhizobium/Agrobacterium group</taxon>
        <taxon>Rhizobium</taxon>
    </lineage>
</organism>
<dbReference type="Proteomes" id="UP000523431">
    <property type="component" value="Unassembled WGS sequence"/>
</dbReference>
<evidence type="ECO:0000313" key="4">
    <source>
        <dbReference type="Proteomes" id="UP000523431"/>
    </source>
</evidence>
<keyword evidence="1" id="KW-1277">Toxin-antitoxin system</keyword>
<dbReference type="InterPro" id="IPR007712">
    <property type="entry name" value="RelE/ParE_toxin"/>
</dbReference>
<reference evidence="4 5" key="1">
    <citation type="submission" date="2020-08" db="EMBL/GenBank/DDBJ databases">
        <title>Genomic Encyclopedia of Type Strains, Phase IV (KMG-V): Genome sequencing to study the core and pangenomes of soil and plant-associated prokaryotes.</title>
        <authorList>
            <person name="Whitman W."/>
        </authorList>
    </citation>
    <scope>NUCLEOTIDE SEQUENCE [LARGE SCALE GENOMIC DNA]</scope>
    <source>
        <strain evidence="2 5">SEMIA 471</strain>
        <strain evidence="3 4">SEMIA 489</strain>
    </source>
</reference>
<dbReference type="AlphaFoldDB" id="A0A7W6ZKZ9"/>